<name>A0A1Z4VA18_9CYAN</name>
<evidence type="ECO:0000256" key="2">
    <source>
        <dbReference type="SAM" id="MobiDB-lite"/>
    </source>
</evidence>
<evidence type="ECO:0000259" key="3">
    <source>
        <dbReference type="Pfam" id="PF03787"/>
    </source>
</evidence>
<keyword evidence="5" id="KW-1185">Reference proteome</keyword>
<dbReference type="InterPro" id="IPR052216">
    <property type="entry name" value="CRISPR_Csm3_endoribonuclease"/>
</dbReference>
<accession>A0A1Z4VA18</accession>
<feature type="region of interest" description="Disordered" evidence="2">
    <location>
        <begin position="1"/>
        <end position="25"/>
    </location>
</feature>
<proteinExistence type="predicted"/>
<evidence type="ECO:0000313" key="4">
    <source>
        <dbReference type="EMBL" id="BAZ88159.1"/>
    </source>
</evidence>
<dbReference type="Pfam" id="PF03787">
    <property type="entry name" value="RAMPs"/>
    <property type="match status" value="1"/>
</dbReference>
<dbReference type="InterPro" id="IPR005537">
    <property type="entry name" value="RAMP_III_fam"/>
</dbReference>
<evidence type="ECO:0000313" key="5">
    <source>
        <dbReference type="Proteomes" id="UP000218702"/>
    </source>
</evidence>
<gene>
    <name evidence="4" type="ORF">NIES806_43930</name>
</gene>
<dbReference type="KEGG" id="dcm:NIES806_43930"/>
<feature type="domain" description="CRISPR type III-associated protein" evidence="3">
    <location>
        <begin position="56"/>
        <end position="233"/>
    </location>
</feature>
<dbReference type="EMBL" id="AP018316">
    <property type="protein sequence ID" value="BAZ88159.1"/>
    <property type="molecule type" value="Genomic_DNA"/>
</dbReference>
<feature type="compositionally biased region" description="Low complexity" evidence="2">
    <location>
        <begin position="10"/>
        <end position="22"/>
    </location>
</feature>
<dbReference type="AlphaFoldDB" id="A0A1Z4VA18"/>
<protein>
    <recommendedName>
        <fullName evidence="3">CRISPR type III-associated protein domain-containing protein</fullName>
    </recommendedName>
</protein>
<evidence type="ECO:0000256" key="1">
    <source>
        <dbReference type="ARBA" id="ARBA00023118"/>
    </source>
</evidence>
<dbReference type="OrthoDB" id="5362408at2"/>
<dbReference type="RefSeq" id="WP_096670573.1">
    <property type="nucleotide sequence ID" value="NZ_AP018316.1"/>
</dbReference>
<reference evidence="4 5" key="1">
    <citation type="submission" date="2017-06" db="EMBL/GenBank/DDBJ databases">
        <title>Genome sequencing of cyanobaciteial culture collection at National Institute for Environmental Studies (NIES).</title>
        <authorList>
            <person name="Hirose Y."/>
            <person name="Shimura Y."/>
            <person name="Fujisawa T."/>
            <person name="Nakamura Y."/>
            <person name="Kawachi M."/>
        </authorList>
    </citation>
    <scope>NUCLEOTIDE SEQUENCE [LARGE SCALE GENOMIC DNA]</scope>
    <source>
        <strain evidence="4 5">NIES-806</strain>
    </source>
</reference>
<organism evidence="4 5">
    <name type="scientific">Dolichospermum compactum NIES-806</name>
    <dbReference type="NCBI Taxonomy" id="1973481"/>
    <lineage>
        <taxon>Bacteria</taxon>
        <taxon>Bacillati</taxon>
        <taxon>Cyanobacteriota</taxon>
        <taxon>Cyanophyceae</taxon>
        <taxon>Nostocales</taxon>
        <taxon>Aphanizomenonaceae</taxon>
        <taxon>Dolichospermum</taxon>
        <taxon>Dolichospermum compactum</taxon>
    </lineage>
</organism>
<sequence length="344" mass="38366">MTYSQPNRPTPKNSSPSENPKPYDFVSFPQERPNLQRPFGHHKYDQNRLHGTIYLTLKVQTSLHISTGAVVLGSDIGSKISLLKTMIQGVDAKLSIQGSSLKGCIRSVYEAITNSTLGAVTSKYKEKVPAERLPCKNKENLCPASRVFGALDWQGLLDFNDANCERIGFSTGFMPSLYAPRPNCDAYYQRGKLAGRKFYYNMSKAIEKGQKDGISVQQAGKEYTFKTQVTFKNLLPEELGTLLIVLGQDKKYPIALKVGGGKPIGMGTMTVNVDKINQPQNLKQRYSSYQVSENDDLTGDKLQQFIQKKIQAAHSTKLIQKEQLEQLAAILRYPNDRPAPSGMY</sequence>
<dbReference type="GO" id="GO:0051607">
    <property type="term" value="P:defense response to virus"/>
    <property type="evidence" value="ECO:0007669"/>
    <property type="project" value="UniProtKB-KW"/>
</dbReference>
<dbReference type="PANTHER" id="PTHR35579">
    <property type="entry name" value="CRISPR SYSTEM CMS ENDORIBONUCLEASE CSM3"/>
    <property type="match status" value="1"/>
</dbReference>
<keyword evidence="1" id="KW-0051">Antiviral defense</keyword>
<dbReference type="Proteomes" id="UP000218702">
    <property type="component" value="Chromosome"/>
</dbReference>
<dbReference type="PANTHER" id="PTHR35579:SF3">
    <property type="entry name" value="CRISPR SYSTEM CMS ENDORIBONUCLEASE CSM3"/>
    <property type="match status" value="1"/>
</dbReference>